<evidence type="ECO:0000313" key="2">
    <source>
        <dbReference type="EMBL" id="KZT66225.1"/>
    </source>
</evidence>
<proteinExistence type="predicted"/>
<gene>
    <name evidence="2" type="ORF">DAEQUDRAFT_479953</name>
</gene>
<feature type="region of interest" description="Disordered" evidence="1">
    <location>
        <begin position="105"/>
        <end position="126"/>
    </location>
</feature>
<evidence type="ECO:0000256" key="1">
    <source>
        <dbReference type="SAM" id="MobiDB-lite"/>
    </source>
</evidence>
<protein>
    <submittedName>
        <fullName evidence="2">Uncharacterized protein</fullName>
    </submittedName>
</protein>
<reference evidence="2 3" key="1">
    <citation type="journal article" date="2016" name="Mol. Biol. Evol.">
        <title>Comparative Genomics of Early-Diverging Mushroom-Forming Fungi Provides Insights into the Origins of Lignocellulose Decay Capabilities.</title>
        <authorList>
            <person name="Nagy L.G."/>
            <person name="Riley R."/>
            <person name="Tritt A."/>
            <person name="Adam C."/>
            <person name="Daum C."/>
            <person name="Floudas D."/>
            <person name="Sun H."/>
            <person name="Yadav J.S."/>
            <person name="Pangilinan J."/>
            <person name="Larsson K.H."/>
            <person name="Matsuura K."/>
            <person name="Barry K."/>
            <person name="Labutti K."/>
            <person name="Kuo R."/>
            <person name="Ohm R.A."/>
            <person name="Bhattacharya S.S."/>
            <person name="Shirouzu T."/>
            <person name="Yoshinaga Y."/>
            <person name="Martin F.M."/>
            <person name="Grigoriev I.V."/>
            <person name="Hibbett D.S."/>
        </authorList>
    </citation>
    <scope>NUCLEOTIDE SEQUENCE [LARGE SCALE GENOMIC DNA]</scope>
    <source>
        <strain evidence="2 3">L-15889</strain>
    </source>
</reference>
<accession>A0A165MWV4</accession>
<dbReference type="AlphaFoldDB" id="A0A165MWV4"/>
<dbReference type="EMBL" id="KV429093">
    <property type="protein sequence ID" value="KZT66225.1"/>
    <property type="molecule type" value="Genomic_DNA"/>
</dbReference>
<evidence type="ECO:0000313" key="3">
    <source>
        <dbReference type="Proteomes" id="UP000076727"/>
    </source>
</evidence>
<sequence>MLKLVLAFPQEERFNDSYVSMMMERKVSTHCIETRVSPVRLTGSYRQIELCLLRNIMRGSNNYWRVPNGRPMRSPRPPQRSRKARFYEVPPRLCTHELAVRKALPGSTAPSTGKINSPIHGEGRGRTLWPAVTDRRMVFVHNKS</sequence>
<organism evidence="2 3">
    <name type="scientific">Daedalea quercina L-15889</name>
    <dbReference type="NCBI Taxonomy" id="1314783"/>
    <lineage>
        <taxon>Eukaryota</taxon>
        <taxon>Fungi</taxon>
        <taxon>Dikarya</taxon>
        <taxon>Basidiomycota</taxon>
        <taxon>Agaricomycotina</taxon>
        <taxon>Agaricomycetes</taxon>
        <taxon>Polyporales</taxon>
        <taxon>Fomitopsis</taxon>
    </lineage>
</organism>
<dbReference type="Proteomes" id="UP000076727">
    <property type="component" value="Unassembled WGS sequence"/>
</dbReference>
<keyword evidence="3" id="KW-1185">Reference proteome</keyword>
<name>A0A165MWV4_9APHY</name>